<dbReference type="EMBL" id="BRYB01001720">
    <property type="protein sequence ID" value="GMI31969.1"/>
    <property type="molecule type" value="Genomic_DNA"/>
</dbReference>
<dbReference type="PROSITE" id="PS00101">
    <property type="entry name" value="HEXAPEP_TRANSFERASES"/>
    <property type="match status" value="1"/>
</dbReference>
<evidence type="ECO:0008006" key="5">
    <source>
        <dbReference type="Google" id="ProtNLM"/>
    </source>
</evidence>
<proteinExistence type="predicted"/>
<dbReference type="InterPro" id="IPR001451">
    <property type="entry name" value="Hexapep"/>
</dbReference>
<keyword evidence="4" id="KW-1185">Reference proteome</keyword>
<dbReference type="Proteomes" id="UP001165060">
    <property type="component" value="Unassembled WGS sequence"/>
</dbReference>
<dbReference type="SUPFAM" id="SSF51161">
    <property type="entry name" value="Trimeric LpxA-like enzymes"/>
    <property type="match status" value="1"/>
</dbReference>
<dbReference type="PANTHER" id="PTHR43300:SF11">
    <property type="entry name" value="ACETYLTRANSFERASE RV3034C-RELATED"/>
    <property type="match status" value="1"/>
</dbReference>
<sequence>MRMQALLPPLLSLLLPIFTAPFLLTTSITSPDHEHDIKFSFPTSTPAATRLATARKFAELNSLSSGFGCVDDYDCVAEHILSGASPIVLQTSITMPARVLPREHGKENVAVFGGETRSQETHIGKGSYFGGKHHILQLGEGASVTIGNYCSLGEEVTFYTGGDHNINHVSSYPSEFFEDLPNSPPEPKKVGTKGPIVIGSDVWVGFEALILSGVTVGHGAVIAARSVVTKDVPPYAIVAGNPARVKKYRFLPDVVPRLLEAAWWDWADVDVAEAVGLLQSDDMDAFFAFAERMRVFEGAGPGAGGGAMRYLEGEGEEELRWRAREHCGEMSIGGKVEGCVVDDIVCGVLGTCGGEL</sequence>
<reference evidence="3 4" key="1">
    <citation type="journal article" date="2023" name="Commun. Biol.">
        <title>Genome analysis of Parmales, the sister group of diatoms, reveals the evolutionary specialization of diatoms from phago-mixotrophs to photoautotrophs.</title>
        <authorList>
            <person name="Ban H."/>
            <person name="Sato S."/>
            <person name="Yoshikawa S."/>
            <person name="Yamada K."/>
            <person name="Nakamura Y."/>
            <person name="Ichinomiya M."/>
            <person name="Sato N."/>
            <person name="Blanc-Mathieu R."/>
            <person name="Endo H."/>
            <person name="Kuwata A."/>
            <person name="Ogata H."/>
        </authorList>
    </citation>
    <scope>NUCLEOTIDE SEQUENCE [LARGE SCALE GENOMIC DNA]</scope>
</reference>
<dbReference type="Pfam" id="PF00132">
    <property type="entry name" value="Hexapep"/>
    <property type="match status" value="1"/>
</dbReference>
<evidence type="ECO:0000256" key="2">
    <source>
        <dbReference type="SAM" id="SignalP"/>
    </source>
</evidence>
<evidence type="ECO:0000313" key="4">
    <source>
        <dbReference type="Proteomes" id="UP001165060"/>
    </source>
</evidence>
<dbReference type="InterPro" id="IPR018357">
    <property type="entry name" value="Hexapep_transf_CS"/>
</dbReference>
<dbReference type="PANTHER" id="PTHR43300">
    <property type="entry name" value="ACETYLTRANSFERASE"/>
    <property type="match status" value="1"/>
</dbReference>
<dbReference type="Gene3D" id="2.160.10.10">
    <property type="entry name" value="Hexapeptide repeat proteins"/>
    <property type="match status" value="1"/>
</dbReference>
<accession>A0ABQ6MTG3</accession>
<keyword evidence="1" id="KW-0808">Transferase</keyword>
<dbReference type="InterPro" id="IPR050179">
    <property type="entry name" value="Trans_hexapeptide_repeat"/>
</dbReference>
<name>A0ABQ6MTG3_9STRA</name>
<dbReference type="InterPro" id="IPR011004">
    <property type="entry name" value="Trimer_LpxA-like_sf"/>
</dbReference>
<evidence type="ECO:0000256" key="1">
    <source>
        <dbReference type="ARBA" id="ARBA00022679"/>
    </source>
</evidence>
<feature type="chain" id="PRO_5047047727" description="Acetyltransferase" evidence="2">
    <location>
        <begin position="26"/>
        <end position="356"/>
    </location>
</feature>
<organism evidence="3 4">
    <name type="scientific">Tetraparma gracilis</name>
    <dbReference type="NCBI Taxonomy" id="2962635"/>
    <lineage>
        <taxon>Eukaryota</taxon>
        <taxon>Sar</taxon>
        <taxon>Stramenopiles</taxon>
        <taxon>Ochrophyta</taxon>
        <taxon>Bolidophyceae</taxon>
        <taxon>Parmales</taxon>
        <taxon>Triparmaceae</taxon>
        <taxon>Tetraparma</taxon>
    </lineage>
</organism>
<gene>
    <name evidence="3" type="ORF">TeGR_g13695</name>
</gene>
<dbReference type="CDD" id="cd03349">
    <property type="entry name" value="LbH_XAT"/>
    <property type="match status" value="1"/>
</dbReference>
<evidence type="ECO:0000313" key="3">
    <source>
        <dbReference type="EMBL" id="GMI31969.1"/>
    </source>
</evidence>
<comment type="caution">
    <text evidence="3">The sequence shown here is derived from an EMBL/GenBank/DDBJ whole genome shotgun (WGS) entry which is preliminary data.</text>
</comment>
<feature type="signal peptide" evidence="2">
    <location>
        <begin position="1"/>
        <end position="25"/>
    </location>
</feature>
<keyword evidence="2" id="KW-0732">Signal</keyword>
<protein>
    <recommendedName>
        <fullName evidence="5">Acetyltransferase</fullName>
    </recommendedName>
</protein>